<dbReference type="SUPFAM" id="SSF50370">
    <property type="entry name" value="Ricin B-like lectins"/>
    <property type="match status" value="2"/>
</dbReference>
<proteinExistence type="predicted"/>
<dbReference type="InterPro" id="IPR000772">
    <property type="entry name" value="Ricin_B_lectin"/>
</dbReference>
<accession>A0A067CJN9</accession>
<dbReference type="InterPro" id="IPR035992">
    <property type="entry name" value="Ricin_B-like_lectins"/>
</dbReference>
<dbReference type="VEuPathDB" id="FungiDB:SPRG_20539"/>
<protein>
    <recommendedName>
        <fullName evidence="1">Ricin B lectin domain-containing protein</fullName>
    </recommendedName>
</protein>
<evidence type="ECO:0000259" key="1">
    <source>
        <dbReference type="SMART" id="SM00458"/>
    </source>
</evidence>
<dbReference type="Gene3D" id="2.80.10.50">
    <property type="match status" value="1"/>
</dbReference>
<dbReference type="KEGG" id="spar:SPRG_20539"/>
<feature type="domain" description="Ricin B lectin" evidence="1">
    <location>
        <begin position="153"/>
        <end position="279"/>
    </location>
</feature>
<dbReference type="STRING" id="695850.A0A067CJN9"/>
<sequence>MLRPLTVAAVVATAVAQLQEKKFCSVTGLIVSEYYGRIYTDVVRSNSNEVFVYNATAKTLMAKSNGQCLEVYAYPPHPYLGYGSLSTLPCDASKALQQWSLENDRVYIAKSKYLPAYCMESHNAFRPGSTAGVGPCDFSEVAADTVVDCATVKDKYITIKTLKTGNRLSEYYTGLYANAPANNANELFVWDKPNKMFKVASNNQCLDAYKDANGKFQVHTWACDVKNGNQKWNFNPTTKTLEHATHTGQCLDADPTYTDRHAQMWACTPNNANQQWSIDTFYG</sequence>
<dbReference type="EMBL" id="KK583222">
    <property type="protein sequence ID" value="KDO26741.1"/>
    <property type="molecule type" value="Genomic_DNA"/>
</dbReference>
<dbReference type="RefSeq" id="XP_012202621.1">
    <property type="nucleotide sequence ID" value="XM_012347231.1"/>
</dbReference>
<dbReference type="OMA" id="LIVSEYY"/>
<dbReference type="AlphaFoldDB" id="A0A067CJN9"/>
<dbReference type="PROSITE" id="PS50231">
    <property type="entry name" value="RICIN_B_LECTIN"/>
    <property type="match status" value="2"/>
</dbReference>
<dbReference type="SMART" id="SM00458">
    <property type="entry name" value="RICIN"/>
    <property type="match status" value="1"/>
</dbReference>
<name>A0A067CJN9_SAPPC</name>
<dbReference type="Pfam" id="PF00652">
    <property type="entry name" value="Ricin_B_lectin"/>
    <property type="match status" value="1"/>
</dbReference>
<reference evidence="2 3" key="1">
    <citation type="journal article" date="2013" name="PLoS Genet.">
        <title>Distinctive expansion of potential virulence genes in the genome of the oomycete fish pathogen Saprolegnia parasitica.</title>
        <authorList>
            <person name="Jiang R.H."/>
            <person name="de Bruijn I."/>
            <person name="Haas B.J."/>
            <person name="Belmonte R."/>
            <person name="Lobach L."/>
            <person name="Christie J."/>
            <person name="van den Ackerveken G."/>
            <person name="Bottin A."/>
            <person name="Bulone V."/>
            <person name="Diaz-Moreno S.M."/>
            <person name="Dumas B."/>
            <person name="Fan L."/>
            <person name="Gaulin E."/>
            <person name="Govers F."/>
            <person name="Grenville-Briggs L.J."/>
            <person name="Horner N.R."/>
            <person name="Levin J.Z."/>
            <person name="Mammella M."/>
            <person name="Meijer H.J."/>
            <person name="Morris P."/>
            <person name="Nusbaum C."/>
            <person name="Oome S."/>
            <person name="Phillips A.J."/>
            <person name="van Rooyen D."/>
            <person name="Rzeszutek E."/>
            <person name="Saraiva M."/>
            <person name="Secombes C.J."/>
            <person name="Seidl M.F."/>
            <person name="Snel B."/>
            <person name="Stassen J.H."/>
            <person name="Sykes S."/>
            <person name="Tripathy S."/>
            <person name="van den Berg H."/>
            <person name="Vega-Arreguin J.C."/>
            <person name="Wawra S."/>
            <person name="Young S.K."/>
            <person name="Zeng Q."/>
            <person name="Dieguez-Uribeondo J."/>
            <person name="Russ C."/>
            <person name="Tyler B.M."/>
            <person name="van West P."/>
        </authorList>
    </citation>
    <scope>NUCLEOTIDE SEQUENCE [LARGE SCALE GENOMIC DNA]</scope>
    <source>
        <strain evidence="2 3">CBS 223.65</strain>
    </source>
</reference>
<evidence type="ECO:0000313" key="2">
    <source>
        <dbReference type="EMBL" id="KDO26741.1"/>
    </source>
</evidence>
<dbReference type="Proteomes" id="UP000030745">
    <property type="component" value="Unassembled WGS sequence"/>
</dbReference>
<organism evidence="2 3">
    <name type="scientific">Saprolegnia parasitica (strain CBS 223.65)</name>
    <dbReference type="NCBI Taxonomy" id="695850"/>
    <lineage>
        <taxon>Eukaryota</taxon>
        <taxon>Sar</taxon>
        <taxon>Stramenopiles</taxon>
        <taxon>Oomycota</taxon>
        <taxon>Saprolegniomycetes</taxon>
        <taxon>Saprolegniales</taxon>
        <taxon>Saprolegniaceae</taxon>
        <taxon>Saprolegnia</taxon>
    </lineage>
</organism>
<dbReference type="OrthoDB" id="62471at2759"/>
<gene>
    <name evidence="2" type="ORF">SPRG_20539</name>
</gene>
<dbReference type="GeneID" id="24141646"/>
<evidence type="ECO:0000313" key="3">
    <source>
        <dbReference type="Proteomes" id="UP000030745"/>
    </source>
</evidence>
<keyword evidence="3" id="KW-1185">Reference proteome</keyword>